<dbReference type="InParanoid" id="A0A163TCQ7"/>
<protein>
    <submittedName>
        <fullName evidence="1">Uncharacterized protein</fullName>
    </submittedName>
</protein>
<dbReference type="EMBL" id="LT554210">
    <property type="protein sequence ID" value="SAM03562.1"/>
    <property type="molecule type" value="Genomic_DNA"/>
</dbReference>
<gene>
    <name evidence="1" type="primary">ABSGL_09404.1 scaffold 11253</name>
</gene>
<evidence type="ECO:0000313" key="2">
    <source>
        <dbReference type="Proteomes" id="UP000078561"/>
    </source>
</evidence>
<dbReference type="OrthoDB" id="2277072at2759"/>
<reference evidence="1" key="1">
    <citation type="submission" date="2016-04" db="EMBL/GenBank/DDBJ databases">
        <authorList>
            <person name="Evans L.H."/>
            <person name="Alamgir A."/>
            <person name="Owens N."/>
            <person name="Weber N.D."/>
            <person name="Virtaneva K."/>
            <person name="Barbian K."/>
            <person name="Babar A."/>
            <person name="Rosenke K."/>
        </authorList>
    </citation>
    <scope>NUCLEOTIDE SEQUENCE [LARGE SCALE GENOMIC DNA]</scope>
    <source>
        <strain evidence="1">CBS 101.48</strain>
    </source>
</reference>
<evidence type="ECO:0000313" key="1">
    <source>
        <dbReference type="EMBL" id="SAM03562.1"/>
    </source>
</evidence>
<sequence>MTLLHNPLKYQTYIDVKEEVKEEAKEEVSEMEQADELCLTTFAQLKRLLNIVFLSHDPGKENVYTEQSLTMNSILDFMVHYTNFSNNISLAAFSKWCLEQNLNFMKADNKRRRTEGSRVRARTVYVLKQEYISYIIVKILEQAQA</sequence>
<accession>A0A163TCQ7</accession>
<keyword evidence="2" id="KW-1185">Reference proteome</keyword>
<dbReference type="OMA" id="KSEYHAN"/>
<proteinExistence type="predicted"/>
<name>A0A163TCQ7_ABSGL</name>
<dbReference type="AlphaFoldDB" id="A0A163TCQ7"/>
<organism evidence="1">
    <name type="scientific">Absidia glauca</name>
    <name type="common">Pin mould</name>
    <dbReference type="NCBI Taxonomy" id="4829"/>
    <lineage>
        <taxon>Eukaryota</taxon>
        <taxon>Fungi</taxon>
        <taxon>Fungi incertae sedis</taxon>
        <taxon>Mucoromycota</taxon>
        <taxon>Mucoromycotina</taxon>
        <taxon>Mucoromycetes</taxon>
        <taxon>Mucorales</taxon>
        <taxon>Cunninghamellaceae</taxon>
        <taxon>Absidia</taxon>
    </lineage>
</organism>
<dbReference type="Proteomes" id="UP000078561">
    <property type="component" value="Unassembled WGS sequence"/>
</dbReference>